<sequence length="84" mass="9254">MQNTDQQHQQDQYNAATGYKKVPIVGGFAAGTKNLIHWKKKVKAKFEYETSVTVHEPSNAKEEGLSFAGFVFDAMSNADGSSNE</sequence>
<keyword evidence="1" id="KW-0808">Transferase</keyword>
<proteinExistence type="predicted"/>
<feature type="non-terminal residue" evidence="1">
    <location>
        <position position="84"/>
    </location>
</feature>
<keyword evidence="1" id="KW-0012">Acyltransferase</keyword>
<dbReference type="GO" id="GO:0016746">
    <property type="term" value="F:acyltransferase activity"/>
    <property type="evidence" value="ECO:0007669"/>
    <property type="project" value="UniProtKB-KW"/>
</dbReference>
<gene>
    <name evidence="1" type="ORF">Ocin01_05900</name>
</gene>
<evidence type="ECO:0000313" key="2">
    <source>
        <dbReference type="Proteomes" id="UP000094527"/>
    </source>
</evidence>
<protein>
    <submittedName>
        <fullName evidence="1">Putative pyridoxal phosphate-dependent acyltransferase</fullName>
    </submittedName>
</protein>
<dbReference type="EMBL" id="LJIJ01000186">
    <property type="protein sequence ID" value="ODN00781.1"/>
    <property type="molecule type" value="Genomic_DNA"/>
</dbReference>
<dbReference type="Proteomes" id="UP000094527">
    <property type="component" value="Unassembled WGS sequence"/>
</dbReference>
<comment type="caution">
    <text evidence="1">The sequence shown here is derived from an EMBL/GenBank/DDBJ whole genome shotgun (WGS) entry which is preliminary data.</text>
</comment>
<name>A0A1D2N6C0_ORCCI</name>
<accession>A0A1D2N6C0</accession>
<reference evidence="1 2" key="1">
    <citation type="journal article" date="2016" name="Genome Biol. Evol.">
        <title>Gene Family Evolution Reflects Adaptation to Soil Environmental Stressors in the Genome of the Collembolan Orchesella cincta.</title>
        <authorList>
            <person name="Faddeeva-Vakhrusheva A."/>
            <person name="Derks M.F."/>
            <person name="Anvar S.Y."/>
            <person name="Agamennone V."/>
            <person name="Suring W."/>
            <person name="Smit S."/>
            <person name="van Straalen N.M."/>
            <person name="Roelofs D."/>
        </authorList>
    </citation>
    <scope>NUCLEOTIDE SEQUENCE [LARGE SCALE GENOMIC DNA]</scope>
    <source>
        <tissue evidence="1">Mixed pool</tissue>
    </source>
</reference>
<organism evidence="1 2">
    <name type="scientific">Orchesella cincta</name>
    <name type="common">Springtail</name>
    <name type="synonym">Podura cincta</name>
    <dbReference type="NCBI Taxonomy" id="48709"/>
    <lineage>
        <taxon>Eukaryota</taxon>
        <taxon>Metazoa</taxon>
        <taxon>Ecdysozoa</taxon>
        <taxon>Arthropoda</taxon>
        <taxon>Hexapoda</taxon>
        <taxon>Collembola</taxon>
        <taxon>Entomobryomorpha</taxon>
        <taxon>Entomobryoidea</taxon>
        <taxon>Orchesellidae</taxon>
        <taxon>Orchesellinae</taxon>
        <taxon>Orchesella</taxon>
    </lineage>
</organism>
<dbReference type="AlphaFoldDB" id="A0A1D2N6C0"/>
<evidence type="ECO:0000313" key="1">
    <source>
        <dbReference type="EMBL" id="ODN00781.1"/>
    </source>
</evidence>
<keyword evidence="2" id="KW-1185">Reference proteome</keyword>